<evidence type="ECO:0008006" key="4">
    <source>
        <dbReference type="Google" id="ProtNLM"/>
    </source>
</evidence>
<evidence type="ECO:0000256" key="1">
    <source>
        <dbReference type="SAM" id="SignalP"/>
    </source>
</evidence>
<feature type="signal peptide" evidence="1">
    <location>
        <begin position="1"/>
        <end position="18"/>
    </location>
</feature>
<proteinExistence type="predicted"/>
<dbReference type="Proteomes" id="UP000835052">
    <property type="component" value="Unassembled WGS sequence"/>
</dbReference>
<evidence type="ECO:0000313" key="2">
    <source>
        <dbReference type="EMBL" id="CAD6194996.1"/>
    </source>
</evidence>
<protein>
    <recommendedName>
        <fullName evidence="4">Secreted protein</fullName>
    </recommendedName>
</protein>
<organism evidence="2 3">
    <name type="scientific">Caenorhabditis auriculariae</name>
    <dbReference type="NCBI Taxonomy" id="2777116"/>
    <lineage>
        <taxon>Eukaryota</taxon>
        <taxon>Metazoa</taxon>
        <taxon>Ecdysozoa</taxon>
        <taxon>Nematoda</taxon>
        <taxon>Chromadorea</taxon>
        <taxon>Rhabditida</taxon>
        <taxon>Rhabditina</taxon>
        <taxon>Rhabditomorpha</taxon>
        <taxon>Rhabditoidea</taxon>
        <taxon>Rhabditidae</taxon>
        <taxon>Peloderinae</taxon>
        <taxon>Caenorhabditis</taxon>
    </lineage>
</organism>
<dbReference type="EMBL" id="CAJGYM010000050">
    <property type="protein sequence ID" value="CAD6194996.1"/>
    <property type="molecule type" value="Genomic_DNA"/>
</dbReference>
<gene>
    <name evidence="2" type="ORF">CAUJ_LOCUS10915</name>
</gene>
<evidence type="ECO:0000313" key="3">
    <source>
        <dbReference type="Proteomes" id="UP000835052"/>
    </source>
</evidence>
<keyword evidence="1" id="KW-0732">Signal</keyword>
<feature type="chain" id="PRO_5035787155" description="Secreted protein" evidence="1">
    <location>
        <begin position="19"/>
        <end position="188"/>
    </location>
</feature>
<sequence>MLPKVLLITVLALAYVTASPEFDLNSDEDDIFDLVEADESLIPYGLAVMSPQLRRFLRCVRGCRRRRAGPRCSKRCVKTHPFPVGIPMRSEVLKKFFRLLEAAAAVAAEAAAAEVAVEPQLQLRPRRRLQLEELRLRLPELREEKRLPPPQPLLLLLELLLKFLYFTRVEGGLLFISRFQSMQSCSFR</sequence>
<reference evidence="2" key="1">
    <citation type="submission" date="2020-10" db="EMBL/GenBank/DDBJ databases">
        <authorList>
            <person name="Kikuchi T."/>
        </authorList>
    </citation>
    <scope>NUCLEOTIDE SEQUENCE</scope>
    <source>
        <strain evidence="2">NKZ352</strain>
    </source>
</reference>
<accession>A0A8S1HE75</accession>
<keyword evidence="3" id="KW-1185">Reference proteome</keyword>
<dbReference type="AlphaFoldDB" id="A0A8S1HE75"/>
<comment type="caution">
    <text evidence="2">The sequence shown here is derived from an EMBL/GenBank/DDBJ whole genome shotgun (WGS) entry which is preliminary data.</text>
</comment>
<name>A0A8S1HE75_9PELO</name>